<dbReference type="EMBL" id="JACIEZ010000003">
    <property type="protein sequence ID" value="MBB4065031.1"/>
    <property type="molecule type" value="Genomic_DNA"/>
</dbReference>
<sequence length="84" mass="9509">MSMLDRPEKAMLQDCEVENELKELASLARLVTFARERAHAINAEFPAYCLDLALGAILQEMYPGTGNPDFVADEREAWLRSMPH</sequence>
<proteinExistence type="predicted"/>
<organism evidence="1 2">
    <name type="scientific">Gellertiella hungarica</name>
    <dbReference type="NCBI Taxonomy" id="1572859"/>
    <lineage>
        <taxon>Bacteria</taxon>
        <taxon>Pseudomonadati</taxon>
        <taxon>Pseudomonadota</taxon>
        <taxon>Alphaproteobacteria</taxon>
        <taxon>Hyphomicrobiales</taxon>
        <taxon>Rhizobiaceae</taxon>
        <taxon>Gellertiella</taxon>
    </lineage>
</organism>
<accession>A0A7W6J6X4</accession>
<keyword evidence="2" id="KW-1185">Reference proteome</keyword>
<protein>
    <submittedName>
        <fullName evidence="1">Uncharacterized protein</fullName>
    </submittedName>
</protein>
<dbReference type="Proteomes" id="UP000528286">
    <property type="component" value="Unassembled WGS sequence"/>
</dbReference>
<dbReference type="AlphaFoldDB" id="A0A7W6J6X4"/>
<gene>
    <name evidence="1" type="ORF">GGR23_002218</name>
</gene>
<reference evidence="1 2" key="1">
    <citation type="submission" date="2020-08" db="EMBL/GenBank/DDBJ databases">
        <title>Genomic Encyclopedia of Type Strains, Phase IV (KMG-IV): sequencing the most valuable type-strain genomes for metagenomic binning, comparative biology and taxonomic classification.</title>
        <authorList>
            <person name="Goeker M."/>
        </authorList>
    </citation>
    <scope>NUCLEOTIDE SEQUENCE [LARGE SCALE GENOMIC DNA]</scope>
    <source>
        <strain evidence="1 2">DSM 29853</strain>
    </source>
</reference>
<name>A0A7W6J6X4_9HYPH</name>
<evidence type="ECO:0000313" key="2">
    <source>
        <dbReference type="Proteomes" id="UP000528286"/>
    </source>
</evidence>
<dbReference type="RefSeq" id="WP_246365221.1">
    <property type="nucleotide sequence ID" value="NZ_JACIEZ010000003.1"/>
</dbReference>
<comment type="caution">
    <text evidence="1">The sequence shown here is derived from an EMBL/GenBank/DDBJ whole genome shotgun (WGS) entry which is preliminary data.</text>
</comment>
<evidence type="ECO:0000313" key="1">
    <source>
        <dbReference type="EMBL" id="MBB4065031.1"/>
    </source>
</evidence>